<gene>
    <name evidence="2" type="ORF">T310_0962</name>
</gene>
<dbReference type="RefSeq" id="XP_013331593.1">
    <property type="nucleotide sequence ID" value="XM_013476139.1"/>
</dbReference>
<feature type="compositionally biased region" description="Polar residues" evidence="1">
    <location>
        <begin position="106"/>
        <end position="116"/>
    </location>
</feature>
<feature type="region of interest" description="Disordered" evidence="1">
    <location>
        <begin position="21"/>
        <end position="48"/>
    </location>
</feature>
<dbReference type="EMBL" id="LASV01000039">
    <property type="protein sequence ID" value="KKA24981.1"/>
    <property type="molecule type" value="Genomic_DNA"/>
</dbReference>
<feature type="region of interest" description="Disordered" evidence="1">
    <location>
        <begin position="62"/>
        <end position="178"/>
    </location>
</feature>
<dbReference type="Proteomes" id="UP000053958">
    <property type="component" value="Unassembled WGS sequence"/>
</dbReference>
<feature type="compositionally biased region" description="Low complexity" evidence="1">
    <location>
        <begin position="77"/>
        <end position="93"/>
    </location>
</feature>
<organism evidence="2 3">
    <name type="scientific">Rasamsonia emersonii (strain ATCC 16479 / CBS 393.64 / IMI 116815)</name>
    <dbReference type="NCBI Taxonomy" id="1408163"/>
    <lineage>
        <taxon>Eukaryota</taxon>
        <taxon>Fungi</taxon>
        <taxon>Dikarya</taxon>
        <taxon>Ascomycota</taxon>
        <taxon>Pezizomycotina</taxon>
        <taxon>Eurotiomycetes</taxon>
        <taxon>Eurotiomycetidae</taxon>
        <taxon>Eurotiales</taxon>
        <taxon>Trichocomaceae</taxon>
        <taxon>Rasamsonia</taxon>
    </lineage>
</organism>
<reference evidence="2 3" key="1">
    <citation type="submission" date="2015-04" db="EMBL/GenBank/DDBJ databases">
        <authorList>
            <person name="Heijne W.H."/>
            <person name="Fedorova N.D."/>
            <person name="Nierman W.C."/>
            <person name="Vollebregt A.W."/>
            <person name="Zhao Z."/>
            <person name="Wu L."/>
            <person name="Kumar M."/>
            <person name="Stam H."/>
            <person name="van den Berg M.A."/>
            <person name="Pel H.J."/>
        </authorList>
    </citation>
    <scope>NUCLEOTIDE SEQUENCE [LARGE SCALE GENOMIC DNA]</scope>
    <source>
        <strain evidence="2 3">CBS 393.64</strain>
    </source>
</reference>
<comment type="caution">
    <text evidence="2">The sequence shown here is derived from an EMBL/GenBank/DDBJ whole genome shotgun (WGS) entry which is preliminary data.</text>
</comment>
<evidence type="ECO:0000256" key="1">
    <source>
        <dbReference type="SAM" id="MobiDB-lite"/>
    </source>
</evidence>
<dbReference type="AlphaFoldDB" id="A0A0F4Z4F7"/>
<feature type="compositionally biased region" description="Basic and acidic residues" evidence="1">
    <location>
        <begin position="123"/>
        <end position="132"/>
    </location>
</feature>
<dbReference type="GeneID" id="25313016"/>
<proteinExistence type="predicted"/>
<keyword evidence="3" id="KW-1185">Reference proteome</keyword>
<accession>A0A0F4Z4F7</accession>
<name>A0A0F4Z4F7_RASE3</name>
<evidence type="ECO:0000313" key="2">
    <source>
        <dbReference type="EMBL" id="KKA24981.1"/>
    </source>
</evidence>
<feature type="compositionally biased region" description="Polar residues" evidence="1">
    <location>
        <begin position="65"/>
        <end position="74"/>
    </location>
</feature>
<protein>
    <submittedName>
        <fullName evidence="2">Uncharacterized protein</fullName>
    </submittedName>
</protein>
<evidence type="ECO:0000313" key="3">
    <source>
        <dbReference type="Proteomes" id="UP000053958"/>
    </source>
</evidence>
<sequence>MPGRAIEPMADVGPASMTQIHSEKKERTFARPTSSTEYTLHWRPPLRMGQECKDAAEYDGISCRRNPTLSSTGGVQPPTTSTPLPTPPSFDSSDQLTTLRIVIPSSKPSGQHSQSLKPKKNKFSHEFLKDGRSCGPTARLTGSDRMPGRLYLHTDVRSSSQNDSAPAVDPIDDNSDAACTSDEQIAPSVLNSQVTAAMEQLPRGPS</sequence>